<reference evidence="1 2" key="1">
    <citation type="submission" date="2018-01" db="EMBL/GenBank/DDBJ databases">
        <title>Genomic Sequence of Chromobacterium MWU13-2610 from wild cranberry bogs within the Cape Cod National Seashore.</title>
        <authorList>
            <person name="O'Hara-Hanley K."/>
            <person name="Soby S."/>
            <person name="Harrison A."/>
        </authorList>
    </citation>
    <scope>NUCLEOTIDE SEQUENCE [LARGE SCALE GENOMIC DNA]</scope>
    <source>
        <strain evidence="1 2">MWU13-2610</strain>
    </source>
</reference>
<proteinExistence type="predicted"/>
<sequence>MEAKLDFPIEKHIQHVLKKYSLNSLACIAFIASGIAYADDSYQLPISSGYTFTAASSNTVMATGAGKKCTITNLTASMGSDPRLPPRLSNDGEYVILSEHDYIDKNKLISCTNKIKVESIKSFLFDINKSKGLVLSADIYSATPDGYLAELYDIKTKKDVIQAKGFFDKKTPAKKQLENVFSLTDNGIISKDGKYVSINGDPDCTGDSYPGVYNLKTKKLVNRTTLGGLDGDALDATCKKLFE</sequence>
<evidence type="ECO:0000313" key="2">
    <source>
        <dbReference type="Proteomes" id="UP000236416"/>
    </source>
</evidence>
<keyword evidence="2" id="KW-1185">Reference proteome</keyword>
<evidence type="ECO:0000313" key="1">
    <source>
        <dbReference type="EMBL" id="POB00189.1"/>
    </source>
</evidence>
<organism evidence="1 2">
    <name type="scientific">Chromobacterium sinusclupearum</name>
    <dbReference type="NCBI Taxonomy" id="2077146"/>
    <lineage>
        <taxon>Bacteria</taxon>
        <taxon>Pseudomonadati</taxon>
        <taxon>Pseudomonadota</taxon>
        <taxon>Betaproteobacteria</taxon>
        <taxon>Neisseriales</taxon>
        <taxon>Chromobacteriaceae</taxon>
        <taxon>Chromobacterium</taxon>
    </lineage>
</organism>
<dbReference type="AlphaFoldDB" id="A0A2K4MSU5"/>
<gene>
    <name evidence="1" type="ORF">C2134_02670</name>
</gene>
<protein>
    <submittedName>
        <fullName evidence="1">Uncharacterized protein</fullName>
    </submittedName>
</protein>
<dbReference type="EMBL" id="PPTF01000011">
    <property type="protein sequence ID" value="POB00189.1"/>
    <property type="molecule type" value="Genomic_DNA"/>
</dbReference>
<dbReference type="Proteomes" id="UP000236416">
    <property type="component" value="Unassembled WGS sequence"/>
</dbReference>
<comment type="caution">
    <text evidence="1">The sequence shown here is derived from an EMBL/GenBank/DDBJ whole genome shotgun (WGS) entry which is preliminary data.</text>
</comment>
<name>A0A2K4MSU5_9NEIS</name>
<accession>A0A2K4MSU5</accession>